<dbReference type="AlphaFoldDB" id="A0A392RR68"/>
<organism evidence="1 2">
    <name type="scientific">Trifolium medium</name>
    <dbReference type="NCBI Taxonomy" id="97028"/>
    <lineage>
        <taxon>Eukaryota</taxon>
        <taxon>Viridiplantae</taxon>
        <taxon>Streptophyta</taxon>
        <taxon>Embryophyta</taxon>
        <taxon>Tracheophyta</taxon>
        <taxon>Spermatophyta</taxon>
        <taxon>Magnoliopsida</taxon>
        <taxon>eudicotyledons</taxon>
        <taxon>Gunneridae</taxon>
        <taxon>Pentapetalae</taxon>
        <taxon>rosids</taxon>
        <taxon>fabids</taxon>
        <taxon>Fabales</taxon>
        <taxon>Fabaceae</taxon>
        <taxon>Papilionoideae</taxon>
        <taxon>50 kb inversion clade</taxon>
        <taxon>NPAAA clade</taxon>
        <taxon>Hologalegina</taxon>
        <taxon>IRL clade</taxon>
        <taxon>Trifolieae</taxon>
        <taxon>Trifolium</taxon>
    </lineage>
</organism>
<dbReference type="Proteomes" id="UP000265520">
    <property type="component" value="Unassembled WGS sequence"/>
</dbReference>
<dbReference type="EMBL" id="LXQA010257365">
    <property type="protein sequence ID" value="MCI38584.1"/>
    <property type="molecule type" value="Genomic_DNA"/>
</dbReference>
<proteinExistence type="predicted"/>
<accession>A0A392RR68</accession>
<comment type="caution">
    <text evidence="1">The sequence shown here is derived from an EMBL/GenBank/DDBJ whole genome shotgun (WGS) entry which is preliminary data.</text>
</comment>
<keyword evidence="2" id="KW-1185">Reference proteome</keyword>
<reference evidence="1 2" key="1">
    <citation type="journal article" date="2018" name="Front. Plant Sci.">
        <title>Red Clover (Trifolium pratense) and Zigzag Clover (T. medium) - A Picture of Genomic Similarities and Differences.</title>
        <authorList>
            <person name="Dluhosova J."/>
            <person name="Istvanek J."/>
            <person name="Nedelnik J."/>
            <person name="Repkova J."/>
        </authorList>
    </citation>
    <scope>NUCLEOTIDE SEQUENCE [LARGE SCALE GENOMIC DNA]</scope>
    <source>
        <strain evidence="2">cv. 10/8</strain>
        <tissue evidence="1">Leaf</tissue>
    </source>
</reference>
<sequence length="42" mass="4645">NGDLVKVNGTDDINESKHQQDLVEETREVKLFGGALWTTALC</sequence>
<protein>
    <submittedName>
        <fullName evidence="1">Uncharacterized protein</fullName>
    </submittedName>
</protein>
<feature type="non-terminal residue" evidence="1">
    <location>
        <position position="1"/>
    </location>
</feature>
<evidence type="ECO:0000313" key="2">
    <source>
        <dbReference type="Proteomes" id="UP000265520"/>
    </source>
</evidence>
<name>A0A392RR68_9FABA</name>
<evidence type="ECO:0000313" key="1">
    <source>
        <dbReference type="EMBL" id="MCI38584.1"/>
    </source>
</evidence>